<evidence type="ECO:0000256" key="1">
    <source>
        <dbReference type="ARBA" id="ARBA00022664"/>
    </source>
</evidence>
<evidence type="ECO:0000256" key="3">
    <source>
        <dbReference type="SAM" id="MobiDB-lite"/>
    </source>
</evidence>
<dbReference type="EMBL" id="KN831945">
    <property type="protein sequence ID" value="KIO13940.1"/>
    <property type="molecule type" value="Genomic_DNA"/>
</dbReference>
<dbReference type="OrthoDB" id="2691415at2759"/>
<reference evidence="5 6" key="1">
    <citation type="submission" date="2014-04" db="EMBL/GenBank/DDBJ databases">
        <authorList>
            <consortium name="DOE Joint Genome Institute"/>
            <person name="Kuo A."/>
            <person name="Kohler A."/>
            <person name="Costa M.D."/>
            <person name="Nagy L.G."/>
            <person name="Floudas D."/>
            <person name="Copeland A."/>
            <person name="Barry K.W."/>
            <person name="Cichocki N."/>
            <person name="Veneault-Fourrey C."/>
            <person name="LaButti K."/>
            <person name="Lindquist E.A."/>
            <person name="Lipzen A."/>
            <person name="Lundell T."/>
            <person name="Morin E."/>
            <person name="Murat C."/>
            <person name="Sun H."/>
            <person name="Tunlid A."/>
            <person name="Henrissat B."/>
            <person name="Grigoriev I.V."/>
            <person name="Hibbett D.S."/>
            <person name="Martin F."/>
            <person name="Nordberg H.P."/>
            <person name="Cantor M.N."/>
            <person name="Hua S.X."/>
        </authorList>
    </citation>
    <scope>NUCLEOTIDE SEQUENCE [LARGE SCALE GENOMIC DNA]</scope>
    <source>
        <strain evidence="5 6">Marx 270</strain>
    </source>
</reference>
<dbReference type="STRING" id="870435.A0A0C3PIJ2"/>
<dbReference type="SUPFAM" id="SSF57756">
    <property type="entry name" value="Retrovirus zinc finger-like domains"/>
    <property type="match status" value="1"/>
</dbReference>
<keyword evidence="1" id="KW-0507">mRNA processing</keyword>
<sequence length="430" mass="46920">MATKTCFQPPCGHSATNPDSASASGARCETALAALGTTSLEAQSPEGKPILDTPTPRRPTAPIPENDPGNDGPGDDDDNNPDDDDPSNDPNDNGPSDDNPDENDPEDEPDFPDPDTKPAIMVLDNLTVAIKLLACNTHTSPESSSRTKLHEPNTFDGTNPKKLCAFFIQCELNFQDWPWAFQTNCTKVIFTQSYLKGMALEWFELDLLGLDNPDDQPLWMDSWREFILELQTTFGPHDLVTDTESQLDHLHMKDSQCINKLPDQIKDEVCQVGKPWTLHKLCHLAQEIDACYWECKEEIQWAGKHQSSSTNNNKSSGSGSNNQPKTSQEKAKTGSNNNSRSSPKPASLKLGNNNSSNLSKPEPNKLSKDGKLTPEEHKCHIEGNLCMFCGGPGHFAEKCPKKTTKAKACTVATTKAALASGSGSTPETKK</sequence>
<feature type="compositionally biased region" description="Basic and acidic residues" evidence="3">
    <location>
        <begin position="362"/>
        <end position="371"/>
    </location>
</feature>
<dbReference type="GO" id="GO:0008270">
    <property type="term" value="F:zinc ion binding"/>
    <property type="evidence" value="ECO:0007669"/>
    <property type="project" value="UniProtKB-KW"/>
</dbReference>
<accession>A0A0C3PIJ2</accession>
<feature type="domain" description="CCHC-type" evidence="4">
    <location>
        <begin position="386"/>
        <end position="401"/>
    </location>
</feature>
<dbReference type="GO" id="GO:0003676">
    <property type="term" value="F:nucleic acid binding"/>
    <property type="evidence" value="ECO:0007669"/>
    <property type="project" value="InterPro"/>
</dbReference>
<feature type="compositionally biased region" description="Low complexity" evidence="3">
    <location>
        <begin position="347"/>
        <end position="360"/>
    </location>
</feature>
<dbReference type="InParanoid" id="A0A0C3PIJ2"/>
<dbReference type="InterPro" id="IPR001878">
    <property type="entry name" value="Znf_CCHC"/>
</dbReference>
<feature type="compositionally biased region" description="Low complexity" evidence="3">
    <location>
        <begin position="307"/>
        <end position="322"/>
    </location>
</feature>
<protein>
    <recommendedName>
        <fullName evidence="4">CCHC-type domain-containing protein</fullName>
    </recommendedName>
</protein>
<name>A0A0C3PIJ2_PISTI</name>
<evidence type="ECO:0000313" key="5">
    <source>
        <dbReference type="EMBL" id="KIO13940.1"/>
    </source>
</evidence>
<organism evidence="5 6">
    <name type="scientific">Pisolithus tinctorius Marx 270</name>
    <dbReference type="NCBI Taxonomy" id="870435"/>
    <lineage>
        <taxon>Eukaryota</taxon>
        <taxon>Fungi</taxon>
        <taxon>Dikarya</taxon>
        <taxon>Basidiomycota</taxon>
        <taxon>Agaricomycotina</taxon>
        <taxon>Agaricomycetes</taxon>
        <taxon>Agaricomycetidae</taxon>
        <taxon>Boletales</taxon>
        <taxon>Sclerodermatineae</taxon>
        <taxon>Pisolithaceae</taxon>
        <taxon>Pisolithus</taxon>
    </lineage>
</organism>
<feature type="compositionally biased region" description="Polar residues" evidence="3">
    <location>
        <begin position="14"/>
        <end position="23"/>
    </location>
</feature>
<evidence type="ECO:0000313" key="6">
    <source>
        <dbReference type="Proteomes" id="UP000054217"/>
    </source>
</evidence>
<dbReference type="HOGENOM" id="CLU_033743_1_0_1"/>
<dbReference type="AlphaFoldDB" id="A0A0C3PIJ2"/>
<proteinExistence type="predicted"/>
<feature type="compositionally biased region" description="Low complexity" evidence="3">
    <location>
        <begin position="88"/>
        <end position="97"/>
    </location>
</feature>
<keyword evidence="2" id="KW-0863">Zinc-finger</keyword>
<keyword evidence="6" id="KW-1185">Reference proteome</keyword>
<dbReference type="PROSITE" id="PS50158">
    <property type="entry name" value="ZF_CCHC"/>
    <property type="match status" value="1"/>
</dbReference>
<keyword evidence="2" id="KW-0862">Zinc</keyword>
<evidence type="ECO:0000259" key="4">
    <source>
        <dbReference type="PROSITE" id="PS50158"/>
    </source>
</evidence>
<feature type="compositionally biased region" description="Acidic residues" evidence="3">
    <location>
        <begin position="73"/>
        <end position="87"/>
    </location>
</feature>
<gene>
    <name evidence="5" type="ORF">M404DRAFT_18191</name>
</gene>
<feature type="compositionally biased region" description="Polar residues" evidence="3">
    <location>
        <begin position="333"/>
        <end position="344"/>
    </location>
</feature>
<reference evidence="6" key="2">
    <citation type="submission" date="2015-01" db="EMBL/GenBank/DDBJ databases">
        <title>Evolutionary Origins and Diversification of the Mycorrhizal Mutualists.</title>
        <authorList>
            <consortium name="DOE Joint Genome Institute"/>
            <consortium name="Mycorrhizal Genomics Consortium"/>
            <person name="Kohler A."/>
            <person name="Kuo A."/>
            <person name="Nagy L.G."/>
            <person name="Floudas D."/>
            <person name="Copeland A."/>
            <person name="Barry K.W."/>
            <person name="Cichocki N."/>
            <person name="Veneault-Fourrey C."/>
            <person name="LaButti K."/>
            <person name="Lindquist E.A."/>
            <person name="Lipzen A."/>
            <person name="Lundell T."/>
            <person name="Morin E."/>
            <person name="Murat C."/>
            <person name="Riley R."/>
            <person name="Ohm R."/>
            <person name="Sun H."/>
            <person name="Tunlid A."/>
            <person name="Henrissat B."/>
            <person name="Grigoriev I.V."/>
            <person name="Hibbett D.S."/>
            <person name="Martin F."/>
        </authorList>
    </citation>
    <scope>NUCLEOTIDE SEQUENCE [LARGE SCALE GENOMIC DNA]</scope>
    <source>
        <strain evidence="6">Marx 270</strain>
    </source>
</reference>
<dbReference type="InterPro" id="IPR036875">
    <property type="entry name" value="Znf_CCHC_sf"/>
</dbReference>
<dbReference type="Proteomes" id="UP000054217">
    <property type="component" value="Unassembled WGS sequence"/>
</dbReference>
<feature type="region of interest" description="Disordered" evidence="3">
    <location>
        <begin position="1"/>
        <end position="118"/>
    </location>
</feature>
<keyword evidence="2" id="KW-0479">Metal-binding</keyword>
<dbReference type="GO" id="GO:0006397">
    <property type="term" value="P:mRNA processing"/>
    <property type="evidence" value="ECO:0007669"/>
    <property type="project" value="UniProtKB-KW"/>
</dbReference>
<feature type="compositionally biased region" description="Acidic residues" evidence="3">
    <location>
        <begin position="98"/>
        <end position="113"/>
    </location>
</feature>
<evidence type="ECO:0000256" key="2">
    <source>
        <dbReference type="PROSITE-ProRule" id="PRU00047"/>
    </source>
</evidence>
<feature type="region of interest" description="Disordered" evidence="3">
    <location>
        <begin position="305"/>
        <end position="371"/>
    </location>
</feature>